<name>A0A2D2B213_9CAUL</name>
<comment type="similarity">
    <text evidence="5">Belongs to the PINc/VapC protein family.</text>
</comment>
<dbReference type="HAMAP" id="MF_00265">
    <property type="entry name" value="VapC_Nob1"/>
    <property type="match status" value="1"/>
</dbReference>
<keyword evidence="5" id="KW-0800">Toxin</keyword>
<evidence type="ECO:0000259" key="6">
    <source>
        <dbReference type="Pfam" id="PF01850"/>
    </source>
</evidence>
<keyword evidence="4 5" id="KW-0378">Hydrolase</keyword>
<accession>A0A2D2B213</accession>
<evidence type="ECO:0000313" key="8">
    <source>
        <dbReference type="Proteomes" id="UP000228945"/>
    </source>
</evidence>
<evidence type="ECO:0000256" key="3">
    <source>
        <dbReference type="ARBA" id="ARBA00022723"/>
    </source>
</evidence>
<dbReference type="EMBL" id="CP024201">
    <property type="protein sequence ID" value="ATQ44247.1"/>
    <property type="molecule type" value="Genomic_DNA"/>
</dbReference>
<keyword evidence="8" id="KW-1185">Reference proteome</keyword>
<dbReference type="RefSeq" id="WP_099623495.1">
    <property type="nucleotide sequence ID" value="NZ_CP024201.1"/>
</dbReference>
<keyword evidence="2 5" id="KW-0540">Nuclease</keyword>
<keyword evidence="3 5" id="KW-0479">Metal-binding</keyword>
<dbReference type="InterPro" id="IPR029060">
    <property type="entry name" value="PIN-like_dom_sf"/>
</dbReference>
<proteinExistence type="inferred from homology"/>
<dbReference type="GO" id="GO:0000287">
    <property type="term" value="F:magnesium ion binding"/>
    <property type="evidence" value="ECO:0007669"/>
    <property type="project" value="UniProtKB-UniRule"/>
</dbReference>
<evidence type="ECO:0000256" key="1">
    <source>
        <dbReference type="ARBA" id="ARBA00022649"/>
    </source>
</evidence>
<feature type="domain" description="PIN" evidence="6">
    <location>
        <begin position="3"/>
        <end position="120"/>
    </location>
</feature>
<evidence type="ECO:0000256" key="2">
    <source>
        <dbReference type="ARBA" id="ARBA00022722"/>
    </source>
</evidence>
<sequence>MTIVVDASALVAIAMNEPEADAMMAALDGVQGWATSVNIMEAGLALVLREAVFSPHQFQDWLADRNVVETHAVTSGHALAAYLQYGKGVHRAGLNMGDCYAYALAKQLGAPLLYKGDDFVLTDVRSALQPT</sequence>
<comment type="cofactor">
    <cofactor evidence="5">
        <name>Mg(2+)</name>
        <dbReference type="ChEBI" id="CHEBI:18420"/>
    </cofactor>
</comment>
<dbReference type="GO" id="GO:0090729">
    <property type="term" value="F:toxin activity"/>
    <property type="evidence" value="ECO:0007669"/>
    <property type="project" value="UniProtKB-KW"/>
</dbReference>
<keyword evidence="5" id="KW-0460">Magnesium</keyword>
<dbReference type="GO" id="GO:0016787">
    <property type="term" value="F:hydrolase activity"/>
    <property type="evidence" value="ECO:0007669"/>
    <property type="project" value="UniProtKB-KW"/>
</dbReference>
<dbReference type="SUPFAM" id="SSF88723">
    <property type="entry name" value="PIN domain-like"/>
    <property type="match status" value="1"/>
</dbReference>
<dbReference type="KEGG" id="cmb:CSW64_18565"/>
<dbReference type="OrthoDB" id="32625at2"/>
<dbReference type="Gene3D" id="3.40.50.1010">
    <property type="entry name" value="5'-nuclease"/>
    <property type="match status" value="1"/>
</dbReference>
<feature type="binding site" evidence="5">
    <location>
        <position position="98"/>
    </location>
    <ligand>
        <name>Mg(2+)</name>
        <dbReference type="ChEBI" id="CHEBI:18420"/>
    </ligand>
</feature>
<dbReference type="EC" id="3.1.-.-" evidence="5"/>
<feature type="binding site" evidence="5">
    <location>
        <position position="6"/>
    </location>
    <ligand>
        <name>Mg(2+)</name>
        <dbReference type="ChEBI" id="CHEBI:18420"/>
    </ligand>
</feature>
<dbReference type="Pfam" id="PF01850">
    <property type="entry name" value="PIN"/>
    <property type="match status" value="1"/>
</dbReference>
<gene>
    <name evidence="5" type="primary">vapC</name>
    <name evidence="7" type="ORF">CSW64_18565</name>
</gene>
<evidence type="ECO:0000256" key="4">
    <source>
        <dbReference type="ARBA" id="ARBA00022801"/>
    </source>
</evidence>
<dbReference type="AlphaFoldDB" id="A0A2D2B213"/>
<dbReference type="CDD" id="cd09871">
    <property type="entry name" value="PIN_MtVapC28-VapC30-like"/>
    <property type="match status" value="1"/>
</dbReference>
<evidence type="ECO:0000256" key="5">
    <source>
        <dbReference type="HAMAP-Rule" id="MF_00265"/>
    </source>
</evidence>
<comment type="function">
    <text evidence="5">Toxic component of a toxin-antitoxin (TA) system. An RNase.</text>
</comment>
<evidence type="ECO:0000313" key="7">
    <source>
        <dbReference type="EMBL" id="ATQ44247.1"/>
    </source>
</evidence>
<dbReference type="Proteomes" id="UP000228945">
    <property type="component" value="Chromosome"/>
</dbReference>
<protein>
    <recommendedName>
        <fullName evidence="5">Ribonuclease VapC</fullName>
        <shortName evidence="5">RNase VapC</shortName>
        <ecNumber evidence="5">3.1.-.-</ecNumber>
    </recommendedName>
    <alternativeName>
        <fullName evidence="5">Toxin VapC</fullName>
    </alternativeName>
</protein>
<dbReference type="InterPro" id="IPR002716">
    <property type="entry name" value="PIN_dom"/>
</dbReference>
<dbReference type="GO" id="GO:0004540">
    <property type="term" value="F:RNA nuclease activity"/>
    <property type="evidence" value="ECO:0007669"/>
    <property type="project" value="InterPro"/>
</dbReference>
<keyword evidence="1 5" id="KW-1277">Toxin-antitoxin system</keyword>
<dbReference type="InterPro" id="IPR022907">
    <property type="entry name" value="VapC_family"/>
</dbReference>
<reference evidence="7 8" key="1">
    <citation type="submission" date="2017-10" db="EMBL/GenBank/DDBJ databases">
        <title>Genome sequence of Caulobacter mirabilis FWC38.</title>
        <authorList>
            <person name="Fiebig A."/>
            <person name="Crosson S."/>
        </authorList>
    </citation>
    <scope>NUCLEOTIDE SEQUENCE [LARGE SCALE GENOMIC DNA]</scope>
    <source>
        <strain evidence="7 8">FWC 38</strain>
    </source>
</reference>
<organism evidence="7 8">
    <name type="scientific">Caulobacter mirabilis</name>
    <dbReference type="NCBI Taxonomy" id="69666"/>
    <lineage>
        <taxon>Bacteria</taxon>
        <taxon>Pseudomonadati</taxon>
        <taxon>Pseudomonadota</taxon>
        <taxon>Alphaproteobacteria</taxon>
        <taxon>Caulobacterales</taxon>
        <taxon>Caulobacteraceae</taxon>
        <taxon>Caulobacter</taxon>
    </lineage>
</organism>